<dbReference type="InterPro" id="IPR003378">
    <property type="entry name" value="Fringe-like_glycosylTrfase"/>
</dbReference>
<evidence type="ECO:0000256" key="15">
    <source>
        <dbReference type="ARBA" id="ARBA00023157"/>
    </source>
</evidence>
<gene>
    <name evidence="22" type="ORF">BaRGS_00008058</name>
</gene>
<evidence type="ECO:0000256" key="5">
    <source>
        <dbReference type="ARBA" id="ARBA00011748"/>
    </source>
</evidence>
<dbReference type="PANTHER" id="PTHR23033:SF14">
    <property type="entry name" value="GLYCOPROTEIN-N-ACETYLGALACTOSAMINE 3-BETA-GALACTOSYLTRANSFERASE 1-RELATED"/>
    <property type="match status" value="1"/>
</dbReference>
<keyword evidence="8" id="KW-0808">Transferase</keyword>
<evidence type="ECO:0000256" key="3">
    <source>
        <dbReference type="ARBA" id="ARBA00004922"/>
    </source>
</evidence>
<dbReference type="EMBL" id="JACVVK020000035">
    <property type="protein sequence ID" value="KAK7500814.1"/>
    <property type="molecule type" value="Genomic_DNA"/>
</dbReference>
<dbReference type="GO" id="GO:0030145">
    <property type="term" value="F:manganese ion binding"/>
    <property type="evidence" value="ECO:0007669"/>
    <property type="project" value="UniProtKB-ARBA"/>
</dbReference>
<sequence>MSISRLSRANLNFLMGLALGVATSFVMTSYRQLTQPYTVLHEQPARLAVPAFLERGDNAMDYHDHEMEHELHDHDDHGMGHVDGHGAAKAVRFEDVHVHQDDDTVARELAKKHRVLCWVMTSPDNLDKKTVHVRNTWGKRCNKLLFMSSEWNSTFPTIGLNVSEGRQHLTAKTMQAFRYVYENHLDDADWFMKADDDTYVIVENLRYFLSSYNTEEPIYFGHTFKALVKPQGYTSGGAGYVLSKEAVRRLATRGNNASLCRQDGGAEDAETGKCLQKLGVKLLPSTDRLGRSRFHCFGPEAHLQGSYPKWFLSYDANGARKGMENISDYAVTFHYMGPSRIYALEYFVYHLRPYGIISKTQTLNLEGNNR</sequence>
<evidence type="ECO:0000256" key="2">
    <source>
        <dbReference type="ARBA" id="ARBA00004606"/>
    </source>
</evidence>
<reference evidence="22 23" key="1">
    <citation type="journal article" date="2023" name="Sci. Data">
        <title>Genome assembly of the Korean intertidal mud-creeper Batillaria attramentaria.</title>
        <authorList>
            <person name="Patra A.K."/>
            <person name="Ho P.T."/>
            <person name="Jun S."/>
            <person name="Lee S.J."/>
            <person name="Kim Y."/>
            <person name="Won Y.J."/>
        </authorList>
    </citation>
    <scope>NUCLEOTIDE SEQUENCE [LARGE SCALE GENOMIC DNA]</scope>
    <source>
        <strain evidence="22">Wonlab-2016</strain>
    </source>
</reference>
<keyword evidence="14 20" id="KW-0472">Membrane</keyword>
<keyword evidence="17" id="KW-0464">Manganese</keyword>
<keyword evidence="12" id="KW-0735">Signal-anchor</keyword>
<keyword evidence="9 20" id="KW-0812">Transmembrane</keyword>
<evidence type="ECO:0000256" key="8">
    <source>
        <dbReference type="ARBA" id="ARBA00022679"/>
    </source>
</evidence>
<accession>A0ABD0LP61</accession>
<dbReference type="InterPro" id="IPR026050">
    <property type="entry name" value="C1GALT1/C1GALT1_chp1"/>
</dbReference>
<organism evidence="22 23">
    <name type="scientific">Batillaria attramentaria</name>
    <dbReference type="NCBI Taxonomy" id="370345"/>
    <lineage>
        <taxon>Eukaryota</taxon>
        <taxon>Metazoa</taxon>
        <taxon>Spiralia</taxon>
        <taxon>Lophotrochozoa</taxon>
        <taxon>Mollusca</taxon>
        <taxon>Gastropoda</taxon>
        <taxon>Caenogastropoda</taxon>
        <taxon>Sorbeoconcha</taxon>
        <taxon>Cerithioidea</taxon>
        <taxon>Batillariidae</taxon>
        <taxon>Batillaria</taxon>
    </lineage>
</organism>
<evidence type="ECO:0000256" key="10">
    <source>
        <dbReference type="ARBA" id="ARBA00022723"/>
    </source>
</evidence>
<dbReference type="Pfam" id="PF02434">
    <property type="entry name" value="Fringe"/>
    <property type="match status" value="1"/>
</dbReference>
<evidence type="ECO:0000256" key="14">
    <source>
        <dbReference type="ARBA" id="ARBA00023136"/>
    </source>
</evidence>
<evidence type="ECO:0000256" key="13">
    <source>
        <dbReference type="ARBA" id="ARBA00022989"/>
    </source>
</evidence>
<comment type="similarity">
    <text evidence="4">Belongs to the glycosyltransferase 31 family. Beta3-Gal-T subfamily.</text>
</comment>
<evidence type="ECO:0000256" key="7">
    <source>
        <dbReference type="ARBA" id="ARBA00022676"/>
    </source>
</evidence>
<evidence type="ECO:0000256" key="4">
    <source>
        <dbReference type="ARBA" id="ARBA00006462"/>
    </source>
</evidence>
<evidence type="ECO:0000256" key="16">
    <source>
        <dbReference type="ARBA" id="ARBA00023180"/>
    </source>
</evidence>
<comment type="pathway">
    <text evidence="3">Protein modification; protein glycosylation.</text>
</comment>
<keyword evidence="11" id="KW-0547">Nucleotide-binding</keyword>
<feature type="transmembrane region" description="Helical" evidence="20">
    <location>
        <begin position="12"/>
        <end position="30"/>
    </location>
</feature>
<feature type="domain" description="Fringe-like glycosyltransferase" evidence="21">
    <location>
        <begin position="115"/>
        <end position="285"/>
    </location>
</feature>
<comment type="subcellular location">
    <subcellularLocation>
        <location evidence="2">Membrane</location>
        <topology evidence="2">Single-pass type II membrane protein</topology>
    </subcellularLocation>
</comment>
<evidence type="ECO:0000256" key="1">
    <source>
        <dbReference type="ARBA" id="ARBA00001936"/>
    </source>
</evidence>
<protein>
    <recommendedName>
        <fullName evidence="18">Glycoprotein-N-acetylgalactosamine 3-beta-galactosyltransferase 1</fullName>
        <ecNumber evidence="6">2.4.1.122</ecNumber>
    </recommendedName>
</protein>
<keyword evidence="15" id="KW-1015">Disulfide bond</keyword>
<proteinExistence type="inferred from homology"/>
<dbReference type="GO" id="GO:0016263">
    <property type="term" value="F:glycoprotein-N-acetylgalactosamine 3-beta-galactosyltransferase activity"/>
    <property type="evidence" value="ECO:0007669"/>
    <property type="project" value="UniProtKB-EC"/>
</dbReference>
<keyword evidence="23" id="KW-1185">Reference proteome</keyword>
<comment type="cofactor">
    <cofactor evidence="1">
        <name>Mn(2+)</name>
        <dbReference type="ChEBI" id="CHEBI:29035"/>
    </cofactor>
</comment>
<dbReference type="AlphaFoldDB" id="A0ABD0LP61"/>
<dbReference type="GO" id="GO:0000166">
    <property type="term" value="F:nucleotide binding"/>
    <property type="evidence" value="ECO:0007669"/>
    <property type="project" value="UniProtKB-KW"/>
</dbReference>
<evidence type="ECO:0000256" key="18">
    <source>
        <dbReference type="ARBA" id="ARBA00040898"/>
    </source>
</evidence>
<comment type="caution">
    <text evidence="22">The sequence shown here is derived from an EMBL/GenBank/DDBJ whole genome shotgun (WGS) entry which is preliminary data.</text>
</comment>
<comment type="function">
    <text evidence="19">Glycosyltransferase that generates the core 1 O-glycan Gal-beta1-3GalNAc-alpha1-Ser/Thr (T antigen), which is a precursor for many extended O-glycans in glycoproteins.</text>
</comment>
<keyword evidence="16" id="KW-0325">Glycoprotein</keyword>
<evidence type="ECO:0000256" key="11">
    <source>
        <dbReference type="ARBA" id="ARBA00022741"/>
    </source>
</evidence>
<dbReference type="Proteomes" id="UP001519460">
    <property type="component" value="Unassembled WGS sequence"/>
</dbReference>
<evidence type="ECO:0000256" key="20">
    <source>
        <dbReference type="SAM" id="Phobius"/>
    </source>
</evidence>
<evidence type="ECO:0000256" key="6">
    <source>
        <dbReference type="ARBA" id="ARBA00012557"/>
    </source>
</evidence>
<dbReference type="EC" id="2.4.1.122" evidence="6"/>
<dbReference type="Gene3D" id="3.90.550.50">
    <property type="match status" value="1"/>
</dbReference>
<evidence type="ECO:0000256" key="9">
    <source>
        <dbReference type="ARBA" id="ARBA00022692"/>
    </source>
</evidence>
<name>A0ABD0LP61_9CAEN</name>
<keyword evidence="10" id="KW-0479">Metal-binding</keyword>
<dbReference type="PANTHER" id="PTHR23033">
    <property type="entry name" value="BETA1,3-GALACTOSYLTRANSFERASE"/>
    <property type="match status" value="1"/>
</dbReference>
<evidence type="ECO:0000259" key="21">
    <source>
        <dbReference type="Pfam" id="PF02434"/>
    </source>
</evidence>
<evidence type="ECO:0000256" key="12">
    <source>
        <dbReference type="ARBA" id="ARBA00022968"/>
    </source>
</evidence>
<evidence type="ECO:0000256" key="17">
    <source>
        <dbReference type="ARBA" id="ARBA00023211"/>
    </source>
</evidence>
<dbReference type="GO" id="GO:0016020">
    <property type="term" value="C:membrane"/>
    <property type="evidence" value="ECO:0007669"/>
    <property type="project" value="UniProtKB-SubCell"/>
</dbReference>
<dbReference type="FunFam" id="3.90.550.50:FF:000017">
    <property type="entry name" value="Glycoprotein-N-acetylgalactosamine 3-beta-galactosyltransferase 1"/>
    <property type="match status" value="1"/>
</dbReference>
<evidence type="ECO:0000256" key="19">
    <source>
        <dbReference type="ARBA" id="ARBA00059245"/>
    </source>
</evidence>
<evidence type="ECO:0000313" key="22">
    <source>
        <dbReference type="EMBL" id="KAK7500814.1"/>
    </source>
</evidence>
<keyword evidence="7" id="KW-0328">Glycosyltransferase</keyword>
<evidence type="ECO:0000313" key="23">
    <source>
        <dbReference type="Proteomes" id="UP001519460"/>
    </source>
</evidence>
<keyword evidence="13 20" id="KW-1133">Transmembrane helix</keyword>
<comment type="subunit">
    <text evidence="5">Homodimer; disulfide-linked.</text>
</comment>